<comment type="caution">
    <text evidence="1">The sequence shown here is derived from an EMBL/GenBank/DDBJ whole genome shotgun (WGS) entry which is preliminary data.</text>
</comment>
<evidence type="ECO:0000313" key="2">
    <source>
        <dbReference type="Proteomes" id="UP000298234"/>
    </source>
</evidence>
<sequence length="79" mass="8343">MTILHHPVRKYRLPAVHRAHTIVATSRCATPGAPPAATTAAGRLTKATRIAPRLTGALSHRITAARPAAGNASRFVTEK</sequence>
<dbReference type="AlphaFoldDB" id="A0AAX2RBG0"/>
<organism evidence="1 2">
    <name type="scientific">Burkholderia cepacia</name>
    <name type="common">Pseudomonas cepacia</name>
    <dbReference type="NCBI Taxonomy" id="292"/>
    <lineage>
        <taxon>Bacteria</taxon>
        <taxon>Pseudomonadati</taxon>
        <taxon>Pseudomonadota</taxon>
        <taxon>Betaproteobacteria</taxon>
        <taxon>Burkholderiales</taxon>
        <taxon>Burkholderiaceae</taxon>
        <taxon>Burkholderia</taxon>
        <taxon>Burkholderia cepacia complex</taxon>
    </lineage>
</organism>
<reference evidence="1 2" key="1">
    <citation type="submission" date="2019-03" db="EMBL/GenBank/DDBJ databases">
        <title>Burkholderia cepacia outbreak.</title>
        <authorList>
            <person name="Farzana R."/>
            <person name="Walsh T.R."/>
        </authorList>
    </citation>
    <scope>NUCLEOTIDE SEQUENCE [LARGE SCALE GENOMIC DNA]</scope>
    <source>
        <strain evidence="2">d13</strain>
    </source>
</reference>
<name>A0AAX2RBG0_BURCE</name>
<dbReference type="Proteomes" id="UP000298234">
    <property type="component" value="Unassembled WGS sequence"/>
</dbReference>
<dbReference type="RefSeq" id="WP_134257718.1">
    <property type="nucleotide sequence ID" value="NZ_SNSF01000084.1"/>
</dbReference>
<proteinExistence type="predicted"/>
<protein>
    <submittedName>
        <fullName evidence="1">Uncharacterized protein</fullName>
    </submittedName>
</protein>
<accession>A0AAX2RBG0</accession>
<evidence type="ECO:0000313" key="1">
    <source>
        <dbReference type="EMBL" id="TEU33625.1"/>
    </source>
</evidence>
<dbReference type="EMBL" id="SNSQ01000083">
    <property type="protein sequence ID" value="TEU33625.1"/>
    <property type="molecule type" value="Genomic_DNA"/>
</dbReference>
<gene>
    <name evidence="1" type="ORF">E3D37_40825</name>
</gene>